<dbReference type="EMBL" id="JAKELL010000014">
    <property type="protein sequence ID" value="KAH8994540.1"/>
    <property type="molecule type" value="Genomic_DNA"/>
</dbReference>
<feature type="transmembrane region" description="Helical" evidence="1">
    <location>
        <begin position="12"/>
        <end position="30"/>
    </location>
</feature>
<protein>
    <submittedName>
        <fullName evidence="2">Uncharacterized protein</fullName>
    </submittedName>
</protein>
<evidence type="ECO:0000256" key="1">
    <source>
        <dbReference type="SAM" id="Phobius"/>
    </source>
</evidence>
<keyword evidence="1" id="KW-0812">Transmembrane</keyword>
<dbReference type="AlphaFoldDB" id="A0AAD4LKS5"/>
<sequence>MPPTHGLLSQILNIPLPGLQCLVIVLILVMSSAGTKLCVVVGIMAAAATSIGASVASVGMGAAVTVGAMSVGAGIASMGMGAASTVAGIGTAAAGVAGKATTVVGAAALGL</sequence>
<keyword evidence="3" id="KW-1185">Reference proteome</keyword>
<proteinExistence type="predicted"/>
<evidence type="ECO:0000313" key="2">
    <source>
        <dbReference type="EMBL" id="KAH8994540.1"/>
    </source>
</evidence>
<comment type="caution">
    <text evidence="2">The sequence shown here is derived from an EMBL/GenBank/DDBJ whole genome shotgun (WGS) entry which is preliminary data.</text>
</comment>
<feature type="transmembrane region" description="Helical" evidence="1">
    <location>
        <begin position="37"/>
        <end position="56"/>
    </location>
</feature>
<gene>
    <name evidence="2" type="ORF">EDB92DRAFT_1943852</name>
</gene>
<name>A0AAD4LKS5_9AGAM</name>
<keyword evidence="1" id="KW-0472">Membrane</keyword>
<evidence type="ECO:0000313" key="3">
    <source>
        <dbReference type="Proteomes" id="UP001201163"/>
    </source>
</evidence>
<organism evidence="2 3">
    <name type="scientific">Lactarius akahatsu</name>
    <dbReference type="NCBI Taxonomy" id="416441"/>
    <lineage>
        <taxon>Eukaryota</taxon>
        <taxon>Fungi</taxon>
        <taxon>Dikarya</taxon>
        <taxon>Basidiomycota</taxon>
        <taxon>Agaricomycotina</taxon>
        <taxon>Agaricomycetes</taxon>
        <taxon>Russulales</taxon>
        <taxon>Russulaceae</taxon>
        <taxon>Lactarius</taxon>
    </lineage>
</organism>
<dbReference type="Proteomes" id="UP001201163">
    <property type="component" value="Unassembled WGS sequence"/>
</dbReference>
<keyword evidence="1" id="KW-1133">Transmembrane helix</keyword>
<accession>A0AAD4LKS5</accession>
<reference evidence="2" key="1">
    <citation type="submission" date="2022-01" db="EMBL/GenBank/DDBJ databases">
        <title>Comparative genomics reveals a dynamic genome evolution in the ectomycorrhizal milk-cap (Lactarius) mushrooms.</title>
        <authorList>
            <consortium name="DOE Joint Genome Institute"/>
            <person name="Lebreton A."/>
            <person name="Tang N."/>
            <person name="Kuo A."/>
            <person name="LaButti K."/>
            <person name="Drula E."/>
            <person name="Barry K."/>
            <person name="Clum A."/>
            <person name="Lipzen A."/>
            <person name="Mousain D."/>
            <person name="Ng V."/>
            <person name="Wang R."/>
            <person name="Wang X."/>
            <person name="Dai Y."/>
            <person name="Henrissat B."/>
            <person name="Grigoriev I.V."/>
            <person name="Guerin-Laguette A."/>
            <person name="Yu F."/>
            <person name="Martin F.M."/>
        </authorList>
    </citation>
    <scope>NUCLEOTIDE SEQUENCE</scope>
    <source>
        <strain evidence="2">QP</strain>
    </source>
</reference>